<dbReference type="PROSITE" id="PS51464">
    <property type="entry name" value="SIS"/>
    <property type="match status" value="1"/>
</dbReference>
<proteinExistence type="inferred from homology"/>
<dbReference type="GO" id="GO:0016803">
    <property type="term" value="F:ether hydrolase activity"/>
    <property type="evidence" value="ECO:0007669"/>
    <property type="project" value="TreeGrafter"/>
</dbReference>
<dbReference type="GO" id="GO:0097367">
    <property type="term" value="F:carbohydrate derivative binding"/>
    <property type="evidence" value="ECO:0007669"/>
    <property type="project" value="InterPro"/>
</dbReference>
<dbReference type="UniPathway" id="UPA00342"/>
<dbReference type="GO" id="GO:0016835">
    <property type="term" value="F:carbon-oxygen lyase activity"/>
    <property type="evidence" value="ECO:0007669"/>
    <property type="project" value="UniProtKB-UniRule"/>
</dbReference>
<protein>
    <recommendedName>
        <fullName evidence="3">N-acetylmuramic acid 6-phosphate etherase</fullName>
        <shortName evidence="3">MurNAc-6-P etherase</shortName>
        <ecNumber evidence="3">4.2.1.126</ecNumber>
    </recommendedName>
    <alternativeName>
        <fullName evidence="3">N-acetylmuramic acid 6-phosphate hydrolase</fullName>
    </alternativeName>
    <alternativeName>
        <fullName evidence="3">N-acetylmuramic acid 6-phosphate lyase</fullName>
    </alternativeName>
</protein>
<dbReference type="HAMAP" id="MF_00068">
    <property type="entry name" value="MurQ"/>
    <property type="match status" value="1"/>
</dbReference>
<dbReference type="InterPro" id="IPR005488">
    <property type="entry name" value="Etherase_MurQ"/>
</dbReference>
<comment type="catalytic activity">
    <reaction evidence="3">
        <text>N-acetyl-D-muramate 6-phosphate + H2O = N-acetyl-D-glucosamine 6-phosphate + (R)-lactate</text>
        <dbReference type="Rhea" id="RHEA:26410"/>
        <dbReference type="ChEBI" id="CHEBI:15377"/>
        <dbReference type="ChEBI" id="CHEBI:16004"/>
        <dbReference type="ChEBI" id="CHEBI:57513"/>
        <dbReference type="ChEBI" id="CHEBI:58722"/>
        <dbReference type="EC" id="4.2.1.126"/>
    </reaction>
</comment>
<keyword evidence="6" id="KW-1185">Reference proteome</keyword>
<dbReference type="Proteomes" id="UP000184079">
    <property type="component" value="Unassembled WGS sequence"/>
</dbReference>
<dbReference type="GO" id="GO:0046348">
    <property type="term" value="P:amino sugar catabolic process"/>
    <property type="evidence" value="ECO:0007669"/>
    <property type="project" value="InterPro"/>
</dbReference>
<dbReference type="EC" id="4.2.1.126" evidence="3"/>
<dbReference type="Pfam" id="PF22645">
    <property type="entry name" value="GKRP_SIS_N"/>
    <property type="match status" value="1"/>
</dbReference>
<evidence type="ECO:0000256" key="3">
    <source>
        <dbReference type="HAMAP-Rule" id="MF_00068"/>
    </source>
</evidence>
<comment type="subunit">
    <text evidence="3">Homodimer.</text>
</comment>
<dbReference type="InterPro" id="IPR046348">
    <property type="entry name" value="SIS_dom_sf"/>
</dbReference>
<dbReference type="NCBIfam" id="TIGR00274">
    <property type="entry name" value="N-acetylmuramic acid 6-phosphate etherase"/>
    <property type="match status" value="1"/>
</dbReference>
<dbReference type="InterPro" id="IPR001347">
    <property type="entry name" value="SIS_dom"/>
</dbReference>
<comment type="similarity">
    <text evidence="3">Belongs to the GCKR-like family. MurNAc-6-P etherase subfamily.</text>
</comment>
<dbReference type="EMBL" id="FQXD01000006">
    <property type="protein sequence ID" value="SHH38680.1"/>
    <property type="molecule type" value="Genomic_DNA"/>
</dbReference>
<accession>A0A1M5SJW4</accession>
<gene>
    <name evidence="3" type="primary">murQ</name>
    <name evidence="5" type="ORF">SAMN05421807_106206</name>
</gene>
<comment type="function">
    <text evidence="3">Specifically catalyzes the cleavage of the D-lactyl ether substituent of MurNAc 6-phosphate, producing GlcNAc 6-phosphate and D-lactate.</text>
</comment>
<feature type="domain" description="SIS" evidence="4">
    <location>
        <begin position="40"/>
        <end position="202"/>
    </location>
</feature>
<dbReference type="FunFam" id="3.40.50.10490:FF:000014">
    <property type="entry name" value="N-acetylmuramic acid 6-phosphate etherase"/>
    <property type="match status" value="1"/>
</dbReference>
<name>A0A1M5SJW4_9BACI</name>
<dbReference type="SUPFAM" id="SSF53697">
    <property type="entry name" value="SIS domain"/>
    <property type="match status" value="1"/>
</dbReference>
<feature type="active site" description="Proton donor" evidence="3">
    <location>
        <position position="68"/>
    </location>
</feature>
<feature type="active site" evidence="3">
    <location>
        <position position="99"/>
    </location>
</feature>
<dbReference type="PANTHER" id="PTHR10088">
    <property type="entry name" value="GLUCOKINASE REGULATORY PROTEIN"/>
    <property type="match status" value="1"/>
</dbReference>
<sequence>MGLDQMSIKEIMVYMNKEDKTVPVSVEKAFHQIEPVIQKVTETIKNGGKIIYMGAGTSGRMGVLDASECPPTFGVQPDLFTALIAGGENAIRQAIENAEDSVESGEQDAKQHLSSKDFLIAIAASGQTPYVIGGIKQAKKQHVPTACIVCKENTKISQLVDYPIELLVGEEVIQGSTRLKAGTAQKLVLNMISTTSMIKNGKVYDHYMVDVQATNQKLRDRAVSIVCDIANVTEHEAKKALQESEFNLKAAILISMFQLKSDEACYILQENSSNLREAIMDIQREGK</sequence>
<dbReference type="GO" id="GO:0009254">
    <property type="term" value="P:peptidoglycan turnover"/>
    <property type="evidence" value="ECO:0007669"/>
    <property type="project" value="TreeGrafter"/>
</dbReference>
<reference evidence="6" key="1">
    <citation type="submission" date="2016-11" db="EMBL/GenBank/DDBJ databases">
        <authorList>
            <person name="Varghese N."/>
            <person name="Submissions S."/>
        </authorList>
    </citation>
    <scope>NUCLEOTIDE SEQUENCE [LARGE SCALE GENOMIC DNA]</scope>
    <source>
        <strain evidence="6">CGMCC 1.6496</strain>
    </source>
</reference>
<dbReference type="InterPro" id="IPR040190">
    <property type="entry name" value="MURQ/GCKR"/>
</dbReference>
<evidence type="ECO:0000256" key="1">
    <source>
        <dbReference type="ARBA" id="ARBA00023239"/>
    </source>
</evidence>
<dbReference type="GO" id="GO:0097173">
    <property type="term" value="P:N-acetylmuramic acid catabolic process"/>
    <property type="evidence" value="ECO:0007669"/>
    <property type="project" value="UniProtKB-UniPathway"/>
</dbReference>
<keyword evidence="1 3" id="KW-0456">Lyase</keyword>
<dbReference type="Gene3D" id="1.10.8.1080">
    <property type="match status" value="1"/>
</dbReference>
<keyword evidence="2 3" id="KW-0119">Carbohydrate metabolism</keyword>
<comment type="miscellaneous">
    <text evidence="3">A lyase-type mechanism (elimination/hydration) is suggested for the cleavage of the lactyl ether bond of MurNAc 6-phosphate, with the formation of an alpha,beta-unsaturated aldehyde intermediate with (E)-stereochemistry, followed by the syn addition of water to give product.</text>
</comment>
<dbReference type="CDD" id="cd05007">
    <property type="entry name" value="SIS_Etherase"/>
    <property type="match status" value="1"/>
</dbReference>
<dbReference type="RefSeq" id="WP_073007726.1">
    <property type="nucleotide sequence ID" value="NZ_FQXD01000006.1"/>
</dbReference>
<dbReference type="Pfam" id="PF20741">
    <property type="entry name" value="GKRP-like_C"/>
    <property type="match status" value="1"/>
</dbReference>
<evidence type="ECO:0000313" key="6">
    <source>
        <dbReference type="Proteomes" id="UP000184079"/>
    </source>
</evidence>
<comment type="pathway">
    <text evidence="3">Amino-sugar metabolism; N-acetylmuramate degradation.</text>
</comment>
<dbReference type="OrthoDB" id="9813395at2"/>
<dbReference type="AlphaFoldDB" id="A0A1M5SJW4"/>
<evidence type="ECO:0000256" key="2">
    <source>
        <dbReference type="ARBA" id="ARBA00023277"/>
    </source>
</evidence>
<dbReference type="NCBIfam" id="NF003915">
    <property type="entry name" value="PRK05441.1"/>
    <property type="match status" value="1"/>
</dbReference>
<evidence type="ECO:0000259" key="4">
    <source>
        <dbReference type="PROSITE" id="PS51464"/>
    </source>
</evidence>
<organism evidence="5 6">
    <name type="scientific">Virgibacillus chiguensis</name>
    <dbReference type="NCBI Taxonomy" id="411959"/>
    <lineage>
        <taxon>Bacteria</taxon>
        <taxon>Bacillati</taxon>
        <taxon>Bacillota</taxon>
        <taxon>Bacilli</taxon>
        <taxon>Bacillales</taxon>
        <taxon>Bacillaceae</taxon>
        <taxon>Virgibacillus</taxon>
    </lineage>
</organism>
<dbReference type="Gene3D" id="3.40.50.10490">
    <property type="entry name" value="Glucose-6-phosphate isomerase like protein, domain 1"/>
    <property type="match status" value="1"/>
</dbReference>
<dbReference type="PANTHER" id="PTHR10088:SF4">
    <property type="entry name" value="GLUCOKINASE REGULATORY PROTEIN"/>
    <property type="match status" value="1"/>
</dbReference>
<dbReference type="NCBIfam" id="NF009222">
    <property type="entry name" value="PRK12570.1"/>
    <property type="match status" value="1"/>
</dbReference>
<evidence type="ECO:0000313" key="5">
    <source>
        <dbReference type="EMBL" id="SHH38680.1"/>
    </source>
</evidence>